<evidence type="ECO:0000313" key="2">
    <source>
        <dbReference type="EMBL" id="MFC0351933.1"/>
    </source>
</evidence>
<accession>A0ABV6IJF5</accession>
<proteinExistence type="predicted"/>
<sequence length="144" mass="15497">MTNTFNLYLISAAVLTSIAALLHFACILFGAPLYRLLGAGDVIAKMVEHGHVYPHVVAMLVGSALLVCAAYALSAAGVLMRLPLLTWVLCAVTAVFVLRGVAFPLLMPFFPGNSSIFWMVSSGLCLLIGTLHFIGLYQIWSRLV</sequence>
<feature type="transmembrane region" description="Helical" evidence="1">
    <location>
        <begin position="116"/>
        <end position="140"/>
    </location>
</feature>
<organism evidence="2 3">
    <name type="scientific">Undibacterium danionis</name>
    <dbReference type="NCBI Taxonomy" id="1812100"/>
    <lineage>
        <taxon>Bacteria</taxon>
        <taxon>Pseudomonadati</taxon>
        <taxon>Pseudomonadota</taxon>
        <taxon>Betaproteobacteria</taxon>
        <taxon>Burkholderiales</taxon>
        <taxon>Oxalobacteraceae</taxon>
        <taxon>Undibacterium</taxon>
    </lineage>
</organism>
<keyword evidence="1" id="KW-0812">Transmembrane</keyword>
<feature type="transmembrane region" description="Helical" evidence="1">
    <location>
        <begin position="7"/>
        <end position="32"/>
    </location>
</feature>
<comment type="caution">
    <text evidence="2">The sequence shown here is derived from an EMBL/GenBank/DDBJ whole genome shotgun (WGS) entry which is preliminary data.</text>
</comment>
<name>A0ABV6IJF5_9BURK</name>
<gene>
    <name evidence="2" type="ORF">ACFFJH_19105</name>
</gene>
<dbReference type="Proteomes" id="UP001589844">
    <property type="component" value="Unassembled WGS sequence"/>
</dbReference>
<feature type="transmembrane region" description="Helical" evidence="1">
    <location>
        <begin position="52"/>
        <end position="73"/>
    </location>
</feature>
<dbReference type="RefSeq" id="WP_390214655.1">
    <property type="nucleotide sequence ID" value="NZ_JBHLXJ010000035.1"/>
</dbReference>
<evidence type="ECO:0000256" key="1">
    <source>
        <dbReference type="SAM" id="Phobius"/>
    </source>
</evidence>
<protein>
    <recommendedName>
        <fullName evidence="4">DUF4149 domain-containing protein</fullName>
    </recommendedName>
</protein>
<reference evidence="2 3" key="1">
    <citation type="submission" date="2024-09" db="EMBL/GenBank/DDBJ databases">
        <authorList>
            <person name="Sun Q."/>
            <person name="Mori K."/>
        </authorList>
    </citation>
    <scope>NUCLEOTIDE SEQUENCE [LARGE SCALE GENOMIC DNA]</scope>
    <source>
        <strain evidence="2 3">CCM 8677</strain>
    </source>
</reference>
<dbReference type="EMBL" id="JBHLXJ010000035">
    <property type="protein sequence ID" value="MFC0351933.1"/>
    <property type="molecule type" value="Genomic_DNA"/>
</dbReference>
<feature type="transmembrane region" description="Helical" evidence="1">
    <location>
        <begin position="85"/>
        <end position="110"/>
    </location>
</feature>
<keyword evidence="1" id="KW-0472">Membrane</keyword>
<evidence type="ECO:0000313" key="3">
    <source>
        <dbReference type="Proteomes" id="UP001589844"/>
    </source>
</evidence>
<evidence type="ECO:0008006" key="4">
    <source>
        <dbReference type="Google" id="ProtNLM"/>
    </source>
</evidence>
<keyword evidence="1" id="KW-1133">Transmembrane helix</keyword>
<keyword evidence="3" id="KW-1185">Reference proteome</keyword>